<dbReference type="Gene3D" id="1.10.10.10">
    <property type="entry name" value="Winged helix-like DNA-binding domain superfamily/Winged helix DNA-binding domain"/>
    <property type="match status" value="1"/>
</dbReference>
<dbReference type="InterPro" id="IPR000524">
    <property type="entry name" value="Tscrpt_reg_HTH_GntR"/>
</dbReference>
<dbReference type="PROSITE" id="PS50949">
    <property type="entry name" value="HTH_GNTR"/>
    <property type="match status" value="1"/>
</dbReference>
<dbReference type="PANTHER" id="PTHR43537">
    <property type="entry name" value="TRANSCRIPTIONAL REGULATOR, GNTR FAMILY"/>
    <property type="match status" value="1"/>
</dbReference>
<dbReference type="CDD" id="cd07377">
    <property type="entry name" value="WHTH_GntR"/>
    <property type="match status" value="1"/>
</dbReference>
<dbReference type="Proteomes" id="UP000253790">
    <property type="component" value="Chromosome"/>
</dbReference>
<protein>
    <submittedName>
        <fullName evidence="5">GntR family transcriptional regulator</fullName>
    </submittedName>
</protein>
<dbReference type="InterPro" id="IPR008920">
    <property type="entry name" value="TF_FadR/GntR_C"/>
</dbReference>
<proteinExistence type="predicted"/>
<dbReference type="SMART" id="SM00345">
    <property type="entry name" value="HTH_GNTR"/>
    <property type="match status" value="1"/>
</dbReference>
<dbReference type="KEGG" id="orn:DV701_02260"/>
<dbReference type="OrthoDB" id="3289286at2"/>
<evidence type="ECO:0000259" key="4">
    <source>
        <dbReference type="PROSITE" id="PS50949"/>
    </source>
</evidence>
<keyword evidence="6" id="KW-1185">Reference proteome</keyword>
<accession>A0A345NJC2</accession>
<dbReference type="RefSeq" id="WP_114926895.1">
    <property type="nucleotide sequence ID" value="NZ_CP031229.1"/>
</dbReference>
<feature type="domain" description="HTH gntR-type" evidence="4">
    <location>
        <begin position="18"/>
        <end position="85"/>
    </location>
</feature>
<evidence type="ECO:0000313" key="6">
    <source>
        <dbReference type="Proteomes" id="UP000253790"/>
    </source>
</evidence>
<evidence type="ECO:0000256" key="1">
    <source>
        <dbReference type="ARBA" id="ARBA00023015"/>
    </source>
</evidence>
<dbReference type="GO" id="GO:0003700">
    <property type="term" value="F:DNA-binding transcription factor activity"/>
    <property type="evidence" value="ECO:0007669"/>
    <property type="project" value="InterPro"/>
</dbReference>
<dbReference type="InterPro" id="IPR011711">
    <property type="entry name" value="GntR_C"/>
</dbReference>
<gene>
    <name evidence="5" type="ORF">DV701_02260</name>
</gene>
<keyword evidence="2" id="KW-0238">DNA-binding</keyword>
<dbReference type="Pfam" id="PF00392">
    <property type="entry name" value="GntR"/>
    <property type="match status" value="1"/>
</dbReference>
<evidence type="ECO:0000313" key="5">
    <source>
        <dbReference type="EMBL" id="AXH95130.1"/>
    </source>
</evidence>
<dbReference type="SUPFAM" id="SSF46785">
    <property type="entry name" value="Winged helix' DNA-binding domain"/>
    <property type="match status" value="1"/>
</dbReference>
<dbReference type="SUPFAM" id="SSF48008">
    <property type="entry name" value="GntR ligand-binding domain-like"/>
    <property type="match status" value="1"/>
</dbReference>
<dbReference type="GO" id="GO:0003677">
    <property type="term" value="F:DNA binding"/>
    <property type="evidence" value="ECO:0007669"/>
    <property type="project" value="UniProtKB-KW"/>
</dbReference>
<keyword evidence="1" id="KW-0805">Transcription regulation</keyword>
<dbReference type="EMBL" id="CP031229">
    <property type="protein sequence ID" value="AXH95130.1"/>
    <property type="molecule type" value="Genomic_DNA"/>
</dbReference>
<name>A0A345NJC2_9MICO</name>
<dbReference type="AlphaFoldDB" id="A0A345NJC2"/>
<sequence length="231" mass="25038">MDQTDLSALQLPSYGEQASLRAQIAEALRALLITGQMAPGELYSAPRLAAQFGVSATPVREAMLDLVSEGLVEVVRNKGFRVTAVGDEELDAMAELRTLVEPPVMGMVAEACEGAVAEAVEALRPLAAEIEAAAGREDLVSYIEADTEFHLRFLALHGNDHVVSTVRDLRSRSRLFGLSPLMESGVIMQHVAEHEEMVGLALERDRPRMEALVRRHIGHVRAAWAGPPARA</sequence>
<dbReference type="Gene3D" id="1.20.120.530">
    <property type="entry name" value="GntR ligand-binding domain-like"/>
    <property type="match status" value="1"/>
</dbReference>
<dbReference type="PANTHER" id="PTHR43537:SF45">
    <property type="entry name" value="GNTR FAMILY REGULATORY PROTEIN"/>
    <property type="match status" value="1"/>
</dbReference>
<dbReference type="Pfam" id="PF07729">
    <property type="entry name" value="FCD"/>
    <property type="match status" value="1"/>
</dbReference>
<dbReference type="InterPro" id="IPR036388">
    <property type="entry name" value="WH-like_DNA-bd_sf"/>
</dbReference>
<reference evidence="5 6" key="1">
    <citation type="submission" date="2018-07" db="EMBL/GenBank/DDBJ databases">
        <title>Complete genome sequencing of Ornithinimicrobium sp. AMA3305.</title>
        <authorList>
            <person name="Bae J.-W."/>
        </authorList>
    </citation>
    <scope>NUCLEOTIDE SEQUENCE [LARGE SCALE GENOMIC DNA]</scope>
    <source>
        <strain evidence="5 6">AMA3305</strain>
    </source>
</reference>
<evidence type="ECO:0000256" key="2">
    <source>
        <dbReference type="ARBA" id="ARBA00023125"/>
    </source>
</evidence>
<evidence type="ECO:0000256" key="3">
    <source>
        <dbReference type="ARBA" id="ARBA00023163"/>
    </source>
</evidence>
<dbReference type="SMART" id="SM00895">
    <property type="entry name" value="FCD"/>
    <property type="match status" value="1"/>
</dbReference>
<keyword evidence="3" id="KW-0804">Transcription</keyword>
<organism evidence="5 6">
    <name type="scientific">Ornithinimicrobium avium</name>
    <dbReference type="NCBI Taxonomy" id="2283195"/>
    <lineage>
        <taxon>Bacteria</taxon>
        <taxon>Bacillati</taxon>
        <taxon>Actinomycetota</taxon>
        <taxon>Actinomycetes</taxon>
        <taxon>Micrococcales</taxon>
        <taxon>Ornithinimicrobiaceae</taxon>
        <taxon>Ornithinimicrobium</taxon>
    </lineage>
</organism>
<dbReference type="InterPro" id="IPR036390">
    <property type="entry name" value="WH_DNA-bd_sf"/>
</dbReference>